<feature type="non-terminal residue" evidence="1">
    <location>
        <position position="1"/>
    </location>
</feature>
<sequence>FEVALANGEKISSAGHCKGVCMTMQGVPLKIDIYLLPLEGIDAILGVQWLSTLGPILWDFSKLQTLFNIDSKEVVLQGLKIPASKLVDEVQFSNELKKEKKVILLQINALTLTTQSSNLVSNDYHGAINKDLGYLLPCYADFFKEPQGLPPQKIHDHQIPLKDGSQPISVRPYCYPHYQKTEIDKMVVDLLKSGVIRPS</sequence>
<dbReference type="Pfam" id="PF08284">
    <property type="entry name" value="RVP_2"/>
    <property type="match status" value="1"/>
</dbReference>
<dbReference type="EMBL" id="BDDD01002635">
    <property type="protein sequence ID" value="GAV82427.1"/>
    <property type="molecule type" value="Genomic_DNA"/>
</dbReference>
<dbReference type="SUPFAM" id="SSF56672">
    <property type="entry name" value="DNA/RNA polymerases"/>
    <property type="match status" value="1"/>
</dbReference>
<name>A0A1Q3CQB4_CEPFO</name>
<dbReference type="Proteomes" id="UP000187406">
    <property type="component" value="Unassembled WGS sequence"/>
</dbReference>
<keyword evidence="2" id="KW-1185">Reference proteome</keyword>
<protein>
    <submittedName>
        <fullName evidence="1">RVP_2 domain-containing protein</fullName>
    </submittedName>
</protein>
<organism evidence="1 2">
    <name type="scientific">Cephalotus follicularis</name>
    <name type="common">Albany pitcher plant</name>
    <dbReference type="NCBI Taxonomy" id="3775"/>
    <lineage>
        <taxon>Eukaryota</taxon>
        <taxon>Viridiplantae</taxon>
        <taxon>Streptophyta</taxon>
        <taxon>Embryophyta</taxon>
        <taxon>Tracheophyta</taxon>
        <taxon>Spermatophyta</taxon>
        <taxon>Magnoliopsida</taxon>
        <taxon>eudicotyledons</taxon>
        <taxon>Gunneridae</taxon>
        <taxon>Pentapetalae</taxon>
        <taxon>rosids</taxon>
        <taxon>fabids</taxon>
        <taxon>Oxalidales</taxon>
        <taxon>Cephalotaceae</taxon>
        <taxon>Cephalotus</taxon>
    </lineage>
</organism>
<dbReference type="InParanoid" id="A0A1Q3CQB4"/>
<dbReference type="Gene3D" id="3.10.10.10">
    <property type="entry name" value="HIV Type 1 Reverse Transcriptase, subunit A, domain 1"/>
    <property type="match status" value="1"/>
</dbReference>
<evidence type="ECO:0000313" key="2">
    <source>
        <dbReference type="Proteomes" id="UP000187406"/>
    </source>
</evidence>
<dbReference type="InterPro" id="IPR043502">
    <property type="entry name" value="DNA/RNA_pol_sf"/>
</dbReference>
<evidence type="ECO:0000313" key="1">
    <source>
        <dbReference type="EMBL" id="GAV82427.1"/>
    </source>
</evidence>
<dbReference type="AlphaFoldDB" id="A0A1Q3CQB4"/>
<accession>A0A1Q3CQB4</accession>
<gene>
    <name evidence="1" type="ORF">CFOL_v3_25879</name>
</gene>
<dbReference type="OrthoDB" id="1749187at2759"/>
<reference evidence="2" key="1">
    <citation type="submission" date="2016-04" db="EMBL/GenBank/DDBJ databases">
        <title>Cephalotus genome sequencing.</title>
        <authorList>
            <person name="Fukushima K."/>
            <person name="Hasebe M."/>
            <person name="Fang X."/>
        </authorList>
    </citation>
    <scope>NUCLEOTIDE SEQUENCE [LARGE SCALE GENOMIC DNA]</scope>
    <source>
        <strain evidence="2">cv. St1</strain>
    </source>
</reference>
<proteinExistence type="predicted"/>
<comment type="caution">
    <text evidence="1">The sequence shown here is derived from an EMBL/GenBank/DDBJ whole genome shotgun (WGS) entry which is preliminary data.</text>
</comment>
<dbReference type="CDD" id="cd00303">
    <property type="entry name" value="retropepsin_like"/>
    <property type="match status" value="1"/>
</dbReference>